<dbReference type="InterPro" id="IPR014601">
    <property type="entry name" value="Trans_reg_MarR_HTH"/>
</dbReference>
<evidence type="ECO:0000313" key="2">
    <source>
        <dbReference type="EMBL" id="CAB3709370.1"/>
    </source>
</evidence>
<dbReference type="InterPro" id="IPR036390">
    <property type="entry name" value="WH_DNA-bd_sf"/>
</dbReference>
<sequence length="181" mass="19225">MTPTLPDAAGNPALEPVRILSSAHLANGPHAELSELEFGLIIAHNAFSRWVARCMAAAGEPDLGFNDILVLHHVHHRQRGKKLADICFTLNFEDTHVISYALKKLAALGLVQGEKAGKEVLYGTTAKGSALIEAFRVVRGRCLLAAIDGDLADGAAHADAARRLRSVSGLYDQAARAASSL</sequence>
<keyword evidence="3" id="KW-1185">Reference proteome</keyword>
<dbReference type="Proteomes" id="UP000507979">
    <property type="component" value="Unassembled WGS sequence"/>
</dbReference>
<gene>
    <name evidence="2" type="ORF">LMG26845_05682</name>
</gene>
<feature type="domain" description="HTH marR-type" evidence="1">
    <location>
        <begin position="66"/>
        <end position="128"/>
    </location>
</feature>
<dbReference type="GO" id="GO:0003700">
    <property type="term" value="F:DNA-binding transcription factor activity"/>
    <property type="evidence" value="ECO:0007669"/>
    <property type="project" value="InterPro"/>
</dbReference>
<protein>
    <recommendedName>
        <fullName evidence="1">HTH marR-type domain-containing protein</fullName>
    </recommendedName>
</protein>
<accession>A0A6J5I643</accession>
<organism evidence="2 3">
    <name type="scientific">Achromobacter insuavis</name>
    <dbReference type="NCBI Taxonomy" id="1287735"/>
    <lineage>
        <taxon>Bacteria</taxon>
        <taxon>Pseudomonadati</taxon>
        <taxon>Pseudomonadota</taxon>
        <taxon>Betaproteobacteria</taxon>
        <taxon>Burkholderiales</taxon>
        <taxon>Alcaligenaceae</taxon>
        <taxon>Achromobacter</taxon>
    </lineage>
</organism>
<dbReference type="SUPFAM" id="SSF46785">
    <property type="entry name" value="Winged helix' DNA-binding domain"/>
    <property type="match status" value="1"/>
</dbReference>
<evidence type="ECO:0000313" key="3">
    <source>
        <dbReference type="Proteomes" id="UP000507979"/>
    </source>
</evidence>
<dbReference type="InterPro" id="IPR036388">
    <property type="entry name" value="WH-like_DNA-bd_sf"/>
</dbReference>
<dbReference type="EMBL" id="CADIJR010000103">
    <property type="protein sequence ID" value="CAB3709370.1"/>
    <property type="molecule type" value="Genomic_DNA"/>
</dbReference>
<dbReference type="InterPro" id="IPR000835">
    <property type="entry name" value="HTH_MarR-typ"/>
</dbReference>
<reference evidence="2 3" key="1">
    <citation type="submission" date="2020-04" db="EMBL/GenBank/DDBJ databases">
        <authorList>
            <person name="De Canck E."/>
        </authorList>
    </citation>
    <scope>NUCLEOTIDE SEQUENCE [LARGE SCALE GENOMIC DNA]</scope>
    <source>
        <strain evidence="2 3">LMG 26845</strain>
    </source>
</reference>
<name>A0A6J5I643_9BURK</name>
<dbReference type="Pfam" id="PF13463">
    <property type="entry name" value="HTH_27"/>
    <property type="match status" value="1"/>
</dbReference>
<dbReference type="RefSeq" id="WP_054430442.1">
    <property type="nucleotide sequence ID" value="NZ_CADIJR010000103.1"/>
</dbReference>
<dbReference type="GeneID" id="92901584"/>
<dbReference type="Gene3D" id="1.10.10.10">
    <property type="entry name" value="Winged helix-like DNA-binding domain superfamily/Winged helix DNA-binding domain"/>
    <property type="match status" value="1"/>
</dbReference>
<dbReference type="PIRSF" id="PIRSF036158">
    <property type="entry name" value="UCP036158_MarR"/>
    <property type="match status" value="1"/>
</dbReference>
<dbReference type="AlphaFoldDB" id="A0A6J5I643"/>
<proteinExistence type="predicted"/>
<evidence type="ECO:0000259" key="1">
    <source>
        <dbReference type="Pfam" id="PF13463"/>
    </source>
</evidence>